<proteinExistence type="predicted"/>
<feature type="compositionally biased region" description="Polar residues" evidence="1">
    <location>
        <begin position="1"/>
        <end position="10"/>
    </location>
</feature>
<feature type="compositionally biased region" description="Basic and acidic residues" evidence="1">
    <location>
        <begin position="62"/>
        <end position="74"/>
    </location>
</feature>
<dbReference type="EMBL" id="QWDD01000001">
    <property type="protein sequence ID" value="RNJ48332.1"/>
    <property type="molecule type" value="Genomic_DNA"/>
</dbReference>
<protein>
    <submittedName>
        <fullName evidence="2">Uncharacterized protein</fullName>
    </submittedName>
</protein>
<evidence type="ECO:0000313" key="2">
    <source>
        <dbReference type="EMBL" id="RNJ48332.1"/>
    </source>
</evidence>
<accession>A0A3M9XKY8</accession>
<comment type="caution">
    <text evidence="2">The sequence shown here is derived from an EMBL/GenBank/DDBJ whole genome shotgun (WGS) entry which is preliminary data.</text>
</comment>
<dbReference type="Proteomes" id="UP000268623">
    <property type="component" value="Unassembled WGS sequence"/>
</dbReference>
<dbReference type="AlphaFoldDB" id="A0A3M9XKY8"/>
<evidence type="ECO:0000256" key="1">
    <source>
        <dbReference type="SAM" id="MobiDB-lite"/>
    </source>
</evidence>
<feature type="region of interest" description="Disordered" evidence="1">
    <location>
        <begin position="62"/>
        <end position="85"/>
    </location>
</feature>
<feature type="region of interest" description="Disordered" evidence="1">
    <location>
        <begin position="1"/>
        <end position="33"/>
    </location>
</feature>
<reference evidence="2 3" key="1">
    <citation type="submission" date="2018-08" db="EMBL/GenBank/DDBJ databases">
        <title>Genome sequence of Methylocystis hirsuta CSC1, a methanotroph able to accumulate PHAs.</title>
        <authorList>
            <person name="Bordel S."/>
            <person name="Rodriguez E."/>
            <person name="Gancedo J."/>
            <person name="Munoz R."/>
        </authorList>
    </citation>
    <scope>NUCLEOTIDE SEQUENCE [LARGE SCALE GENOMIC DNA]</scope>
    <source>
        <strain evidence="2 3">CSC1</strain>
    </source>
</reference>
<feature type="compositionally biased region" description="Basic residues" evidence="1">
    <location>
        <begin position="17"/>
        <end position="28"/>
    </location>
</feature>
<feature type="compositionally biased region" description="Basic residues" evidence="1">
    <location>
        <begin position="75"/>
        <end position="85"/>
    </location>
</feature>
<sequence length="85" mass="10043">MAPISSTGCSPSIWRGPSRRGWSRRSKSRPATERFPITWTHGIDKESLKIKWWSRFRTDRGRPLRRDRRPGDKCRGRHRLPTPFA</sequence>
<name>A0A3M9XKY8_9HYPH</name>
<evidence type="ECO:0000313" key="3">
    <source>
        <dbReference type="Proteomes" id="UP000268623"/>
    </source>
</evidence>
<keyword evidence="3" id="KW-1185">Reference proteome</keyword>
<organism evidence="2 3">
    <name type="scientific">Methylocystis hirsuta</name>
    <dbReference type="NCBI Taxonomy" id="369798"/>
    <lineage>
        <taxon>Bacteria</taxon>
        <taxon>Pseudomonadati</taxon>
        <taxon>Pseudomonadota</taxon>
        <taxon>Alphaproteobacteria</taxon>
        <taxon>Hyphomicrobiales</taxon>
        <taxon>Methylocystaceae</taxon>
        <taxon>Methylocystis</taxon>
    </lineage>
</organism>
<gene>
    <name evidence="2" type="ORF">D1O30_00540</name>
</gene>